<dbReference type="AlphaFoldDB" id="A0A0E9U0P9"/>
<sequence>MFLLVDNSVSYRHYPIKSNLRRRWRIKSVQMFATVEVQYCYCFYCCSCKQETCE</sequence>
<name>A0A0E9U0P9_ANGAN</name>
<accession>A0A0E9U0P9</accession>
<proteinExistence type="predicted"/>
<reference evidence="1" key="2">
    <citation type="journal article" date="2015" name="Fish Shellfish Immunol.">
        <title>Early steps in the European eel (Anguilla anguilla)-Vibrio vulnificus interaction in the gills: Role of the RtxA13 toxin.</title>
        <authorList>
            <person name="Callol A."/>
            <person name="Pajuelo D."/>
            <person name="Ebbesson L."/>
            <person name="Teles M."/>
            <person name="MacKenzie S."/>
            <person name="Amaro C."/>
        </authorList>
    </citation>
    <scope>NUCLEOTIDE SEQUENCE</scope>
</reference>
<reference evidence="1" key="1">
    <citation type="submission" date="2014-11" db="EMBL/GenBank/DDBJ databases">
        <authorList>
            <person name="Amaro Gonzalez C."/>
        </authorList>
    </citation>
    <scope>NUCLEOTIDE SEQUENCE</scope>
</reference>
<dbReference type="EMBL" id="GBXM01049093">
    <property type="protein sequence ID" value="JAH59484.1"/>
    <property type="molecule type" value="Transcribed_RNA"/>
</dbReference>
<evidence type="ECO:0000313" key="1">
    <source>
        <dbReference type="EMBL" id="JAH59484.1"/>
    </source>
</evidence>
<protein>
    <submittedName>
        <fullName evidence="1">Uncharacterized protein</fullName>
    </submittedName>
</protein>
<organism evidence="1">
    <name type="scientific">Anguilla anguilla</name>
    <name type="common">European freshwater eel</name>
    <name type="synonym">Muraena anguilla</name>
    <dbReference type="NCBI Taxonomy" id="7936"/>
    <lineage>
        <taxon>Eukaryota</taxon>
        <taxon>Metazoa</taxon>
        <taxon>Chordata</taxon>
        <taxon>Craniata</taxon>
        <taxon>Vertebrata</taxon>
        <taxon>Euteleostomi</taxon>
        <taxon>Actinopterygii</taxon>
        <taxon>Neopterygii</taxon>
        <taxon>Teleostei</taxon>
        <taxon>Anguilliformes</taxon>
        <taxon>Anguillidae</taxon>
        <taxon>Anguilla</taxon>
    </lineage>
</organism>